<feature type="region of interest" description="Disordered" evidence="1">
    <location>
        <begin position="1"/>
        <end position="54"/>
    </location>
</feature>
<sequence length="447" mass="50662">MADDVGETAAPETAPEFDLFAGDSDYEEEVPPPPKETADETSVETSSQSEKTTRKNCLLSLENFWHNRSDDVRDVPNYRKNILWDFMVYHNIREEREGTYASSVRRLEAEATRAIKQAKVAILTEVSQGGQPGLFAKEVAIVFDRHVAEMLNRYHVKSIRGSLFHSRWLDDYDYYYEAPSDKVAIEAYLEAHEEFKNLKEKLVAFRKGKNKLMVGSLNRLMSSIDGLRSKVVNEIYEPNSRGHKRLNLTRFLRHMGKISGRSEFAGEYRFNLLRTFVNNKDELETFIQNNSVFSESGHELGRFEDFVNSFTPDYVEIDEEPVDQDMMNDYDFDATASNDVDLPASDDHMMNFMNATPPDDIMEPPASDAAATGTFANESPSENPADVPSAPSEKSEQSVKPNVVEESKVEDDTAQMRLLEEARTRAAEILRQKRLARAAATASSTTE</sequence>
<dbReference type="Proteomes" id="UP001497744">
    <property type="component" value="Unassembled WGS sequence"/>
</dbReference>
<organism evidence="2 3">
    <name type="scientific">Babesia caballi</name>
    <dbReference type="NCBI Taxonomy" id="5871"/>
    <lineage>
        <taxon>Eukaryota</taxon>
        <taxon>Sar</taxon>
        <taxon>Alveolata</taxon>
        <taxon>Apicomplexa</taxon>
        <taxon>Aconoidasida</taxon>
        <taxon>Piroplasmida</taxon>
        <taxon>Babesiidae</taxon>
        <taxon>Babesia</taxon>
    </lineage>
</organism>
<dbReference type="GeneID" id="94196995"/>
<feature type="compositionally biased region" description="Basic and acidic residues" evidence="1">
    <location>
        <begin position="393"/>
        <end position="411"/>
    </location>
</feature>
<feature type="region of interest" description="Disordered" evidence="1">
    <location>
        <begin position="353"/>
        <end position="414"/>
    </location>
</feature>
<accession>A0AAV4LZI6</accession>
<dbReference type="EMBL" id="BPLF01000005">
    <property type="protein sequence ID" value="GIX65514.1"/>
    <property type="molecule type" value="Genomic_DNA"/>
</dbReference>
<evidence type="ECO:0000256" key="1">
    <source>
        <dbReference type="SAM" id="MobiDB-lite"/>
    </source>
</evidence>
<dbReference type="AlphaFoldDB" id="A0AAV4LZI6"/>
<protein>
    <submittedName>
        <fullName evidence="2">Mitochondrial thiamine diphosphate carrier 2</fullName>
    </submittedName>
</protein>
<dbReference type="RefSeq" id="XP_067717583.1">
    <property type="nucleotide sequence ID" value="XM_067861482.1"/>
</dbReference>
<keyword evidence="3" id="KW-1185">Reference proteome</keyword>
<name>A0AAV4LZI6_BABCB</name>
<proteinExistence type="predicted"/>
<comment type="caution">
    <text evidence="2">The sequence shown here is derived from an EMBL/GenBank/DDBJ whole genome shotgun (WGS) entry which is preliminary data.</text>
</comment>
<gene>
    <name evidence="2" type="ORF">BcabD6B2_49490</name>
</gene>
<evidence type="ECO:0000313" key="3">
    <source>
        <dbReference type="Proteomes" id="UP001497744"/>
    </source>
</evidence>
<evidence type="ECO:0000313" key="2">
    <source>
        <dbReference type="EMBL" id="GIX65514.1"/>
    </source>
</evidence>
<reference evidence="2 3" key="1">
    <citation type="submission" date="2021-06" db="EMBL/GenBank/DDBJ databases">
        <title>Genome sequence of Babesia caballi.</title>
        <authorList>
            <person name="Yamagishi J."/>
            <person name="Kidaka T."/>
            <person name="Ochi A."/>
        </authorList>
    </citation>
    <scope>NUCLEOTIDE SEQUENCE [LARGE SCALE GENOMIC DNA]</scope>
    <source>
        <strain evidence="2">USDA-D6B2</strain>
    </source>
</reference>